<evidence type="ECO:0000313" key="1">
    <source>
        <dbReference type="EMBL" id="AEH84975.1"/>
    </source>
</evidence>
<reference evidence="1 2" key="1">
    <citation type="submission" date="2010-10" db="EMBL/GenBank/DDBJ databases">
        <title>Complete sequence of Mesorhizobium opportunistum WSM2075.</title>
        <authorList>
            <consortium name="US DOE Joint Genome Institute"/>
            <person name="Lucas S."/>
            <person name="Copeland A."/>
            <person name="Lapidus A."/>
            <person name="Cheng J.-F."/>
            <person name="Bruce D."/>
            <person name="Goodwin L."/>
            <person name="Pitluck S."/>
            <person name="Chertkov O."/>
            <person name="Misra M."/>
            <person name="Detter J.C."/>
            <person name="Han C."/>
            <person name="Tapia R."/>
            <person name="Land M."/>
            <person name="Hauser L."/>
            <person name="Kyrpides N."/>
            <person name="Ovchinnikova G."/>
            <person name="Mavrommatis K.M."/>
            <person name="Tiwari R.P."/>
            <person name="Howieson J.G."/>
            <person name="O'Hara G.W."/>
            <person name="Nandasena K.G."/>
            <person name="Woyke T."/>
        </authorList>
    </citation>
    <scope>NUCLEOTIDE SEQUENCE [LARGE SCALE GENOMIC DNA]</scope>
    <source>
        <strain evidence="2">LMG 24607 / HAMBI 3007 / WSM2075</strain>
    </source>
</reference>
<gene>
    <name evidence="1" type="ordered locus">Mesop_0480</name>
</gene>
<accession>F7Y308</accession>
<proteinExistence type="predicted"/>
<dbReference type="AlphaFoldDB" id="F7Y308"/>
<dbReference type="Proteomes" id="UP000001623">
    <property type="component" value="Chromosome"/>
</dbReference>
<dbReference type="STRING" id="536019.Mesop_0480"/>
<dbReference type="HOGENOM" id="CLU_2382776_0_0_5"/>
<evidence type="ECO:0000313" key="2">
    <source>
        <dbReference type="Proteomes" id="UP000001623"/>
    </source>
</evidence>
<protein>
    <submittedName>
        <fullName evidence="1">Uncharacterized protein</fullName>
    </submittedName>
</protein>
<dbReference type="EMBL" id="CP002279">
    <property type="protein sequence ID" value="AEH84975.1"/>
    <property type="molecule type" value="Genomic_DNA"/>
</dbReference>
<organism evidence="1 2">
    <name type="scientific">Mesorhizobium opportunistum (strain LMG 24607 / HAMBI 3007 / WSM2075)</name>
    <dbReference type="NCBI Taxonomy" id="536019"/>
    <lineage>
        <taxon>Bacteria</taxon>
        <taxon>Pseudomonadati</taxon>
        <taxon>Pseudomonadota</taxon>
        <taxon>Alphaproteobacteria</taxon>
        <taxon>Hyphomicrobiales</taxon>
        <taxon>Phyllobacteriaceae</taxon>
        <taxon>Mesorhizobium</taxon>
    </lineage>
</organism>
<dbReference type="KEGG" id="mop:Mesop_0480"/>
<name>F7Y308_MESOW</name>
<sequence>MRGSADFDSYMVRLKPVLFAPVLSVDARAAPHLPAGILSPYSDGERGALASDFANSSTARDKRLRFDYMSRMIHLTATYWYFSSSLAAGGLRSI</sequence>